<dbReference type="RefSeq" id="XP_009825656.1">
    <property type="nucleotide sequence ID" value="XM_009827354.1"/>
</dbReference>
<dbReference type="VEuPathDB" id="FungiDB:H257_03341"/>
<keyword evidence="1" id="KW-0472">Membrane</keyword>
<organism evidence="2">
    <name type="scientific">Aphanomyces astaci</name>
    <name type="common">Crayfish plague agent</name>
    <dbReference type="NCBI Taxonomy" id="112090"/>
    <lineage>
        <taxon>Eukaryota</taxon>
        <taxon>Sar</taxon>
        <taxon>Stramenopiles</taxon>
        <taxon>Oomycota</taxon>
        <taxon>Saprolegniomycetes</taxon>
        <taxon>Saprolegniales</taxon>
        <taxon>Verrucalvaceae</taxon>
        <taxon>Aphanomyces</taxon>
    </lineage>
</organism>
<reference evidence="2" key="1">
    <citation type="submission" date="2013-12" db="EMBL/GenBank/DDBJ databases">
        <title>The Genome Sequence of Aphanomyces astaci APO3.</title>
        <authorList>
            <consortium name="The Broad Institute Genomics Platform"/>
            <person name="Russ C."/>
            <person name="Tyler B."/>
            <person name="van West P."/>
            <person name="Dieguez-Uribeondo J."/>
            <person name="Young S.K."/>
            <person name="Zeng Q."/>
            <person name="Gargeya S."/>
            <person name="Fitzgerald M."/>
            <person name="Abouelleil A."/>
            <person name="Alvarado L."/>
            <person name="Chapman S.B."/>
            <person name="Gainer-Dewar J."/>
            <person name="Goldberg J."/>
            <person name="Griggs A."/>
            <person name="Gujja S."/>
            <person name="Hansen M."/>
            <person name="Howarth C."/>
            <person name="Imamovic A."/>
            <person name="Ireland A."/>
            <person name="Larimer J."/>
            <person name="McCowan C."/>
            <person name="Murphy C."/>
            <person name="Pearson M."/>
            <person name="Poon T.W."/>
            <person name="Priest M."/>
            <person name="Roberts A."/>
            <person name="Saif S."/>
            <person name="Shea T."/>
            <person name="Sykes S."/>
            <person name="Wortman J."/>
            <person name="Nusbaum C."/>
            <person name="Birren B."/>
        </authorList>
    </citation>
    <scope>NUCLEOTIDE SEQUENCE [LARGE SCALE GENOMIC DNA]</scope>
    <source>
        <strain evidence="2">APO3</strain>
    </source>
</reference>
<accession>W4GY57</accession>
<keyword evidence="1" id="KW-1133">Transmembrane helix</keyword>
<proteinExistence type="predicted"/>
<evidence type="ECO:0000256" key="1">
    <source>
        <dbReference type="SAM" id="Phobius"/>
    </source>
</evidence>
<dbReference type="AlphaFoldDB" id="W4GY57"/>
<sequence length="289" mass="32225">MDVLLYAVFDWLEGHREVVAIDGDINMLTVVSDYKDFLLFAVDPLETPVLVLIGVYILLYASFVSYNLGGFNLTKFNRVVGDAGLAHFVSSPRSMLDTVVVAGESVWLTYALQDLVLPLTEKYSATSYVAPLAPKATIHHTCTAVKFTSDYIKSWVYVRIATSHHSQCSIATAEFVNKKLYHTGGSPTTILTRMAQLTFWWEACNAMGHLTLFGNFFARNLLTASDLPLLELDSVGYGHMQWYNTSTTLIEYPFLYASTVQTEVSCIPAVIEGLRTTDANLLPWIFSPY</sequence>
<protein>
    <submittedName>
        <fullName evidence="2">Uncharacterized protein</fullName>
    </submittedName>
</protein>
<dbReference type="GeneID" id="20805337"/>
<name>W4GY57_APHAT</name>
<keyword evidence="1" id="KW-0812">Transmembrane</keyword>
<evidence type="ECO:0000313" key="2">
    <source>
        <dbReference type="EMBL" id="ETV83964.1"/>
    </source>
</evidence>
<dbReference type="EMBL" id="KI913119">
    <property type="protein sequence ID" value="ETV83964.1"/>
    <property type="molecule type" value="Genomic_DNA"/>
</dbReference>
<feature type="transmembrane region" description="Helical" evidence="1">
    <location>
        <begin position="49"/>
        <end position="68"/>
    </location>
</feature>
<gene>
    <name evidence="2" type="ORF">H257_03341</name>
</gene>